<evidence type="ECO:0000256" key="1">
    <source>
        <dbReference type="SAM" id="MobiDB-lite"/>
    </source>
</evidence>
<comment type="caution">
    <text evidence="3">The sequence shown here is derived from an EMBL/GenBank/DDBJ whole genome shotgun (WGS) entry which is preliminary data.</text>
</comment>
<proteinExistence type="predicted"/>
<dbReference type="GO" id="GO:0000978">
    <property type="term" value="F:RNA polymerase II cis-regulatory region sequence-specific DNA binding"/>
    <property type="evidence" value="ECO:0007669"/>
    <property type="project" value="TreeGrafter"/>
</dbReference>
<feature type="region of interest" description="Disordered" evidence="1">
    <location>
        <begin position="125"/>
        <end position="144"/>
    </location>
</feature>
<dbReference type="PANTHER" id="PTHR23351">
    <property type="entry name" value="FOS TRANSCRIPTION FACTOR-RELATED"/>
    <property type="match status" value="1"/>
</dbReference>
<keyword evidence="4" id="KW-1185">Reference proteome</keyword>
<feature type="compositionally biased region" description="Polar residues" evidence="1">
    <location>
        <begin position="14"/>
        <end position="26"/>
    </location>
</feature>
<name>A0AAN7WTT5_ELEMC</name>
<protein>
    <recommendedName>
        <fullName evidence="2">BZIP domain-containing protein</fullName>
    </recommendedName>
</protein>
<feature type="domain" description="BZIP" evidence="2">
    <location>
        <begin position="33"/>
        <end position="96"/>
    </location>
</feature>
<evidence type="ECO:0000313" key="3">
    <source>
        <dbReference type="EMBL" id="KAK5848520.1"/>
    </source>
</evidence>
<dbReference type="PROSITE" id="PS00036">
    <property type="entry name" value="BZIP_BASIC"/>
    <property type="match status" value="1"/>
</dbReference>
<dbReference type="InterPro" id="IPR046347">
    <property type="entry name" value="bZIP_sf"/>
</dbReference>
<feature type="compositionally biased region" description="Low complexity" evidence="1">
    <location>
        <begin position="135"/>
        <end position="144"/>
    </location>
</feature>
<reference evidence="3 4" key="2">
    <citation type="journal article" date="2023" name="Mol. Biol. Evol.">
        <title>Genomics of Secondarily Temperate Adaptation in the Only Non-Antarctic Icefish.</title>
        <authorList>
            <person name="Rivera-Colon A.G."/>
            <person name="Rayamajhi N."/>
            <person name="Minhas B.F."/>
            <person name="Madrigal G."/>
            <person name="Bilyk K.T."/>
            <person name="Yoon V."/>
            <person name="Hune M."/>
            <person name="Gregory S."/>
            <person name="Cheng C.H.C."/>
            <person name="Catchen J.M."/>
        </authorList>
    </citation>
    <scope>NUCLEOTIDE SEQUENCE [LARGE SCALE GENOMIC DNA]</scope>
    <source>
        <strain evidence="3">JMC-PN-2008</strain>
    </source>
</reference>
<dbReference type="SUPFAM" id="SSF57959">
    <property type="entry name" value="Leucine zipper domain"/>
    <property type="match status" value="1"/>
</dbReference>
<evidence type="ECO:0000313" key="4">
    <source>
        <dbReference type="Proteomes" id="UP001346869"/>
    </source>
</evidence>
<feature type="region of interest" description="Disordered" evidence="1">
    <location>
        <begin position="1"/>
        <end position="70"/>
    </location>
</feature>
<dbReference type="GO" id="GO:0000981">
    <property type="term" value="F:DNA-binding transcription factor activity, RNA polymerase II-specific"/>
    <property type="evidence" value="ECO:0007669"/>
    <property type="project" value="TreeGrafter"/>
</dbReference>
<dbReference type="EMBL" id="JAUZQC010000025">
    <property type="protein sequence ID" value="KAK5848520.1"/>
    <property type="molecule type" value="Genomic_DNA"/>
</dbReference>
<dbReference type="InterPro" id="IPR000837">
    <property type="entry name" value="AP-1"/>
</dbReference>
<organism evidence="3 4">
    <name type="scientific">Eleginops maclovinus</name>
    <name type="common">Patagonian blennie</name>
    <name type="synonym">Eleginus maclovinus</name>
    <dbReference type="NCBI Taxonomy" id="56733"/>
    <lineage>
        <taxon>Eukaryota</taxon>
        <taxon>Metazoa</taxon>
        <taxon>Chordata</taxon>
        <taxon>Craniata</taxon>
        <taxon>Vertebrata</taxon>
        <taxon>Euteleostomi</taxon>
        <taxon>Actinopterygii</taxon>
        <taxon>Neopterygii</taxon>
        <taxon>Teleostei</taxon>
        <taxon>Neoteleostei</taxon>
        <taxon>Acanthomorphata</taxon>
        <taxon>Eupercaria</taxon>
        <taxon>Perciformes</taxon>
        <taxon>Notothenioidei</taxon>
        <taxon>Eleginopidae</taxon>
        <taxon>Eleginops</taxon>
    </lineage>
</organism>
<evidence type="ECO:0000259" key="2">
    <source>
        <dbReference type="PROSITE" id="PS50217"/>
    </source>
</evidence>
<dbReference type="CDD" id="cd14701">
    <property type="entry name" value="bZIP_BATF"/>
    <property type="match status" value="1"/>
</dbReference>
<dbReference type="InterPro" id="IPR004827">
    <property type="entry name" value="bZIP"/>
</dbReference>
<reference evidence="3 4" key="1">
    <citation type="journal article" date="2023" name="Genes (Basel)">
        <title>Chromosome-Level Genome Assembly and Circadian Gene Repertoire of the Patagonia Blennie Eleginops maclovinus-The Closest Ancestral Proxy of Antarctic Cryonotothenioids.</title>
        <authorList>
            <person name="Cheng C.C."/>
            <person name="Rivera-Colon A.G."/>
            <person name="Minhas B.F."/>
            <person name="Wilson L."/>
            <person name="Rayamajhi N."/>
            <person name="Vargas-Chacoff L."/>
            <person name="Catchen J.M."/>
        </authorList>
    </citation>
    <scope>NUCLEOTIDE SEQUENCE [LARGE SCALE GENOMIC DNA]</scope>
    <source>
        <strain evidence="3">JMC-PN-2008</strain>
    </source>
</reference>
<dbReference type="GO" id="GO:0005634">
    <property type="term" value="C:nucleus"/>
    <property type="evidence" value="ECO:0007669"/>
    <property type="project" value="TreeGrafter"/>
</dbReference>
<gene>
    <name evidence="3" type="ORF">PBY51_006127</name>
</gene>
<dbReference type="Pfam" id="PF00170">
    <property type="entry name" value="bZIP_1"/>
    <property type="match status" value="1"/>
</dbReference>
<dbReference type="Proteomes" id="UP001346869">
    <property type="component" value="Unassembled WGS sequence"/>
</dbReference>
<dbReference type="Gene3D" id="1.20.5.170">
    <property type="match status" value="1"/>
</dbReference>
<sequence>MSPLFMETGYELTSPGSVSTEESITPGSERGETRKRGRKTEKNRDAARKSRKKQTERADELHEELQSLERSNSALKKEIAALNKDFNLYTKALECHKPCFIKDSLSGSTTDLSVPPSVACESTQLSFPSLPPPKSSSLASPSGSDTELYSSVSATCAASFSAVSAPHSLFSEVPPSLIASRPPKNAPPVCTSLVSNPVSSSSLTKPAQSVQVKIHRSSTKSATASFSMDEFLMKQASFLAPSSYVAPPNSQQGCPMNVDQLNTEQLSRNSSLPCSFLPQILEDPAPKSVSEWSPALGFSLKLSNNRQPTLNHASLLSRLTVPSPVYVPQTASSSFDIPHHPLSLPPLEDTPKDFTLSELLEGNEWILSGTSH</sequence>
<dbReference type="PANTHER" id="PTHR23351:SF51">
    <property type="entry name" value="BASIC LEUCINE ZIPPER TRANSCRIPTIONAL FACTOR ATF-LIKE"/>
    <property type="match status" value="1"/>
</dbReference>
<feature type="compositionally biased region" description="Basic and acidic residues" evidence="1">
    <location>
        <begin position="29"/>
        <end position="67"/>
    </location>
</feature>
<dbReference type="AlphaFoldDB" id="A0AAN7WTT5"/>
<dbReference type="PROSITE" id="PS50217">
    <property type="entry name" value="BZIP"/>
    <property type="match status" value="1"/>
</dbReference>
<accession>A0AAN7WTT5</accession>
<dbReference type="SMART" id="SM00338">
    <property type="entry name" value="BRLZ"/>
    <property type="match status" value="1"/>
</dbReference>